<proteinExistence type="predicted"/>
<dbReference type="InterPro" id="IPR004960">
    <property type="entry name" value="LipA_acyltrans"/>
</dbReference>
<dbReference type="PANTHER" id="PTHR30606">
    <property type="entry name" value="LIPID A BIOSYNTHESIS LAUROYL ACYLTRANSFERASE"/>
    <property type="match status" value="1"/>
</dbReference>
<dbReference type="PANTHER" id="PTHR30606:SF10">
    <property type="entry name" value="PHOSPHATIDYLINOSITOL MANNOSIDE ACYLTRANSFERASE"/>
    <property type="match status" value="1"/>
</dbReference>
<evidence type="ECO:0008006" key="9">
    <source>
        <dbReference type="Google" id="ProtNLM"/>
    </source>
</evidence>
<comment type="caution">
    <text evidence="8">The sequence shown here is derived from an EMBL/GenBank/DDBJ whole genome shotgun (WGS) entry which is preliminary data.</text>
</comment>
<dbReference type="Pfam" id="PF03279">
    <property type="entry name" value="Lip_A_acyltrans"/>
    <property type="match status" value="1"/>
</dbReference>
<evidence type="ECO:0000256" key="4">
    <source>
        <dbReference type="ARBA" id="ARBA00022679"/>
    </source>
</evidence>
<keyword evidence="4" id="KW-0808">Transferase</keyword>
<evidence type="ECO:0000256" key="2">
    <source>
        <dbReference type="ARBA" id="ARBA00022475"/>
    </source>
</evidence>
<sequence length="263" mass="30172">MSLLSAVLLLVRGLPLELAIAVARIFTLIYLFFRHDYRREIEINQRLLLGKGDRWFWLRNGWCIGRNLALMSRLGTPTGNKLIDSAVIYRENIADGSVQPNGQSAYIMVSFHFGVWEFLPGIYRLQGQDVAVVTGDMRDKKFNRLVKRLRSKTGVKLVNRTRMLIERLRRSGITGFMLDNTARGIRIQVVLDGVTFRIPALPFAFGRRCGCSVRPVFCYWDHGRLRVQVFQPESPEGCIRALLQMVRERPAEWIFWGKAGAIS</sequence>
<dbReference type="EMBL" id="DSTU01000004">
    <property type="protein sequence ID" value="HFJ53555.1"/>
    <property type="molecule type" value="Genomic_DNA"/>
</dbReference>
<evidence type="ECO:0000313" key="7">
    <source>
        <dbReference type="EMBL" id="HEA87716.1"/>
    </source>
</evidence>
<reference evidence="8" key="1">
    <citation type="journal article" date="2020" name="mSystems">
        <title>Genome- and Community-Level Interaction Insights into Carbon Utilization and Element Cycling Functions of Hydrothermarchaeota in Hydrothermal Sediment.</title>
        <authorList>
            <person name="Zhou Z."/>
            <person name="Liu Y."/>
            <person name="Xu W."/>
            <person name="Pan J."/>
            <person name="Luo Z.H."/>
            <person name="Li M."/>
        </authorList>
    </citation>
    <scope>NUCLEOTIDE SEQUENCE [LARGE SCALE GENOMIC DNA]</scope>
    <source>
        <strain evidence="7">SpSt-265</strain>
        <strain evidence="8">SpSt-465</strain>
    </source>
</reference>
<organism evidence="8">
    <name type="scientific">candidate division WOR-3 bacterium</name>
    <dbReference type="NCBI Taxonomy" id="2052148"/>
    <lineage>
        <taxon>Bacteria</taxon>
        <taxon>Bacteria division WOR-3</taxon>
    </lineage>
</organism>
<dbReference type="GO" id="GO:0009247">
    <property type="term" value="P:glycolipid biosynthetic process"/>
    <property type="evidence" value="ECO:0007669"/>
    <property type="project" value="UniProtKB-ARBA"/>
</dbReference>
<keyword evidence="6" id="KW-0012">Acyltransferase</keyword>
<accession>A0A7C3ELW7</accession>
<evidence type="ECO:0000256" key="3">
    <source>
        <dbReference type="ARBA" id="ARBA00022519"/>
    </source>
</evidence>
<dbReference type="GO" id="GO:0016746">
    <property type="term" value="F:acyltransferase activity"/>
    <property type="evidence" value="ECO:0007669"/>
    <property type="project" value="UniProtKB-KW"/>
</dbReference>
<dbReference type="EMBL" id="DSLG01000008">
    <property type="protein sequence ID" value="HEA87716.1"/>
    <property type="molecule type" value="Genomic_DNA"/>
</dbReference>
<protein>
    <recommendedName>
        <fullName evidence="9">Lipid A biosynthesis acyltransferase</fullName>
    </recommendedName>
</protein>
<keyword evidence="5" id="KW-0472">Membrane</keyword>
<dbReference type="AlphaFoldDB" id="A0A7C3ELW7"/>
<evidence type="ECO:0000256" key="5">
    <source>
        <dbReference type="ARBA" id="ARBA00023136"/>
    </source>
</evidence>
<dbReference type="GO" id="GO:0005886">
    <property type="term" value="C:plasma membrane"/>
    <property type="evidence" value="ECO:0007669"/>
    <property type="project" value="UniProtKB-SubCell"/>
</dbReference>
<evidence type="ECO:0000313" key="8">
    <source>
        <dbReference type="EMBL" id="HFJ53555.1"/>
    </source>
</evidence>
<evidence type="ECO:0000256" key="1">
    <source>
        <dbReference type="ARBA" id="ARBA00004533"/>
    </source>
</evidence>
<keyword evidence="3" id="KW-0997">Cell inner membrane</keyword>
<evidence type="ECO:0000256" key="6">
    <source>
        <dbReference type="ARBA" id="ARBA00023315"/>
    </source>
</evidence>
<comment type="subcellular location">
    <subcellularLocation>
        <location evidence="1">Cell inner membrane</location>
    </subcellularLocation>
</comment>
<gene>
    <name evidence="7" type="ORF">ENP94_06910</name>
    <name evidence="8" type="ORF">ENS16_02560</name>
</gene>
<keyword evidence="2" id="KW-1003">Cell membrane</keyword>
<name>A0A7C3ELW7_UNCW3</name>